<dbReference type="EMBL" id="JACBXQ010000002">
    <property type="protein sequence ID" value="MBG9986318.1"/>
    <property type="molecule type" value="Genomic_DNA"/>
</dbReference>
<name>A0ABS0LQG6_9LACT</name>
<dbReference type="InterPro" id="IPR046433">
    <property type="entry name" value="ActCoA_hydro"/>
</dbReference>
<keyword evidence="2" id="KW-0808">Transferase</keyword>
<dbReference type="InterPro" id="IPR003702">
    <property type="entry name" value="ActCoA_hydro_N"/>
</dbReference>
<dbReference type="PANTHER" id="PTHR21432:SF20">
    <property type="entry name" value="ACETYL-COA HYDROLASE"/>
    <property type="match status" value="1"/>
</dbReference>
<evidence type="ECO:0000256" key="2">
    <source>
        <dbReference type="ARBA" id="ARBA00022679"/>
    </source>
</evidence>
<reference evidence="5 6" key="1">
    <citation type="submission" date="2020-07" db="EMBL/GenBank/DDBJ databases">
        <title>Facklamia lactis sp. nov., isolated from raw milk.</title>
        <authorList>
            <person name="Doll E.V."/>
            <person name="Huptas C."/>
            <person name="Staib L."/>
            <person name="Wenning M."/>
            <person name="Scherer S."/>
        </authorList>
    </citation>
    <scope>NUCLEOTIDE SEQUENCE [LARGE SCALE GENOMIC DNA]</scope>
    <source>
        <strain evidence="5 6">DSM 111018</strain>
    </source>
</reference>
<dbReference type="PANTHER" id="PTHR21432">
    <property type="entry name" value="ACETYL-COA HYDROLASE-RELATED"/>
    <property type="match status" value="1"/>
</dbReference>
<dbReference type="Gene3D" id="3.30.750.70">
    <property type="entry name" value="4-hydroxybutyrate coenzyme like domains"/>
    <property type="match status" value="1"/>
</dbReference>
<evidence type="ECO:0000256" key="1">
    <source>
        <dbReference type="ARBA" id="ARBA00009632"/>
    </source>
</evidence>
<dbReference type="Pfam" id="PF02550">
    <property type="entry name" value="AcetylCoA_hydro"/>
    <property type="match status" value="1"/>
</dbReference>
<comment type="caution">
    <text evidence="5">The sequence shown here is derived from an EMBL/GenBank/DDBJ whole genome shotgun (WGS) entry which is preliminary data.</text>
</comment>
<evidence type="ECO:0000313" key="6">
    <source>
        <dbReference type="Proteomes" id="UP000721415"/>
    </source>
</evidence>
<dbReference type="RefSeq" id="WP_197115215.1">
    <property type="nucleotide sequence ID" value="NZ_JACBXQ010000002.1"/>
</dbReference>
<dbReference type="InterPro" id="IPR026888">
    <property type="entry name" value="AcetylCoA_hyd_C"/>
</dbReference>
<dbReference type="GO" id="GO:0016787">
    <property type="term" value="F:hydrolase activity"/>
    <property type="evidence" value="ECO:0007669"/>
    <property type="project" value="UniProtKB-KW"/>
</dbReference>
<feature type="domain" description="Acetyl-CoA hydrolase/transferase C-terminal" evidence="4">
    <location>
        <begin position="271"/>
        <end position="424"/>
    </location>
</feature>
<dbReference type="InterPro" id="IPR038460">
    <property type="entry name" value="AcetylCoA_hyd_C_sf"/>
</dbReference>
<protein>
    <submittedName>
        <fullName evidence="5">Acetyl-CoA hydrolase/transferase family protein</fullName>
    </submittedName>
</protein>
<evidence type="ECO:0000259" key="4">
    <source>
        <dbReference type="Pfam" id="PF13336"/>
    </source>
</evidence>
<gene>
    <name evidence="5" type="ORF">HZY91_05350</name>
</gene>
<sequence>MEHAQFEKLYQNKLTTAEEAVKLIEPGDGIIYPLGAGEPAAMHKALSEYEGLDGNRLYTMLTMNPVIDLPKEKLEQISFFLSGSDRGAFNEGLTELVPNSFSEIPNIIIEREKEPVLIATVSPMDEDGYFSLGVGVSYFGPQIERAKKIIIEVNETMPYTYGIQNHIHISQVDALIENNEQIPVSADPELNEKDEKIGAYIADMINDGDTIQVGIGSMPNAVMNNLVNKKGLGLHSEMFTPKAQLLHEKGVLTNQNKQNFRGTSIATFAVGPKEFYDFMNYNEEILMIPCNMSNGLKYIAENNNFVSINSGVEVDLLGQVNAEKVQKKYYSSTGGQADFAKAVNLSKGGRGVMALYSTAAKGKVSTIVPTLFAGAPVTTTKNDIDMVVTEYGVAKLKNKTIRERVEALIAVAHPDFRDELRKAAIEMGYISE</sequence>
<dbReference type="Pfam" id="PF13336">
    <property type="entry name" value="AcetylCoA_hyd_C"/>
    <property type="match status" value="1"/>
</dbReference>
<proteinExistence type="inferred from homology"/>
<keyword evidence="5" id="KW-0378">Hydrolase</keyword>
<comment type="similarity">
    <text evidence="1">Belongs to the acetyl-CoA hydrolase/transferase family.</text>
</comment>
<feature type="domain" description="Acetyl-CoA hydrolase/transferase N-terminal" evidence="3">
    <location>
        <begin position="8"/>
        <end position="182"/>
    </location>
</feature>
<dbReference type="Gene3D" id="3.40.1080.10">
    <property type="entry name" value="Glutaconate Coenzyme A-transferase"/>
    <property type="match status" value="1"/>
</dbReference>
<organism evidence="5 6">
    <name type="scientific">Facklamia lactis</name>
    <dbReference type="NCBI Taxonomy" id="2749967"/>
    <lineage>
        <taxon>Bacteria</taxon>
        <taxon>Bacillati</taxon>
        <taxon>Bacillota</taxon>
        <taxon>Bacilli</taxon>
        <taxon>Lactobacillales</taxon>
        <taxon>Aerococcaceae</taxon>
        <taxon>Facklamia</taxon>
    </lineage>
</organism>
<dbReference type="Proteomes" id="UP000721415">
    <property type="component" value="Unassembled WGS sequence"/>
</dbReference>
<dbReference type="InterPro" id="IPR037171">
    <property type="entry name" value="NagB/RpiA_transferase-like"/>
</dbReference>
<dbReference type="SUPFAM" id="SSF100950">
    <property type="entry name" value="NagB/RpiA/CoA transferase-like"/>
    <property type="match status" value="2"/>
</dbReference>
<keyword evidence="6" id="KW-1185">Reference proteome</keyword>
<accession>A0ABS0LQG6</accession>
<dbReference type="Gene3D" id="3.40.1080.20">
    <property type="entry name" value="Acetyl-CoA hydrolase/transferase C-terminal domain"/>
    <property type="match status" value="1"/>
</dbReference>
<evidence type="ECO:0000313" key="5">
    <source>
        <dbReference type="EMBL" id="MBG9986318.1"/>
    </source>
</evidence>
<evidence type="ECO:0000259" key="3">
    <source>
        <dbReference type="Pfam" id="PF02550"/>
    </source>
</evidence>